<sequence length="190" mass="21637">MTKDIGKKIKFLRQTNEMTLKDLSEKTGLSSGFLSQLERGLTTIAIDSLDKIASALNIELTYFFSSPKKNSGLIMKSYEQEVSQIMNSKIIYYSLSNNLSESTMVPKLVTVLPNEDSEEIQKYPHEGEEFIYILEGILTLYIDKEKHILHPGDSAHFNSSLDHNWTNHTNKNVKLLVVNTPNFFKSKKSD</sequence>
<organism evidence="3 4">
    <name type="scientific">Anaeromicrobium sediminis</name>
    <dbReference type="NCBI Taxonomy" id="1478221"/>
    <lineage>
        <taxon>Bacteria</taxon>
        <taxon>Bacillati</taxon>
        <taxon>Bacillota</taxon>
        <taxon>Clostridia</taxon>
        <taxon>Peptostreptococcales</taxon>
        <taxon>Thermotaleaceae</taxon>
        <taxon>Anaeromicrobium</taxon>
    </lineage>
</organism>
<dbReference type="Pfam" id="PF07883">
    <property type="entry name" value="Cupin_2"/>
    <property type="match status" value="1"/>
</dbReference>
<feature type="domain" description="HTH cro/C1-type" evidence="2">
    <location>
        <begin position="9"/>
        <end position="63"/>
    </location>
</feature>
<accession>A0A267MM77</accession>
<dbReference type="SMART" id="SM00530">
    <property type="entry name" value="HTH_XRE"/>
    <property type="match status" value="1"/>
</dbReference>
<evidence type="ECO:0000256" key="1">
    <source>
        <dbReference type="ARBA" id="ARBA00023125"/>
    </source>
</evidence>
<dbReference type="Gene3D" id="1.10.260.40">
    <property type="entry name" value="lambda repressor-like DNA-binding domains"/>
    <property type="match status" value="1"/>
</dbReference>
<evidence type="ECO:0000259" key="2">
    <source>
        <dbReference type="PROSITE" id="PS50943"/>
    </source>
</evidence>
<dbReference type="AlphaFoldDB" id="A0A267MM77"/>
<dbReference type="SUPFAM" id="SSF47413">
    <property type="entry name" value="lambda repressor-like DNA-binding domains"/>
    <property type="match status" value="1"/>
</dbReference>
<dbReference type="PANTHER" id="PTHR46797:SF25">
    <property type="entry name" value="TRANSCRIPTIONAL REGULATOR"/>
    <property type="match status" value="1"/>
</dbReference>
<dbReference type="CDD" id="cd02209">
    <property type="entry name" value="cupin_XRE_C"/>
    <property type="match status" value="1"/>
</dbReference>
<dbReference type="InterPro" id="IPR050807">
    <property type="entry name" value="TransReg_Diox_bact_type"/>
</dbReference>
<keyword evidence="4" id="KW-1185">Reference proteome</keyword>
<keyword evidence="1 3" id="KW-0238">DNA-binding</keyword>
<dbReference type="InterPro" id="IPR010982">
    <property type="entry name" value="Lambda_DNA-bd_dom_sf"/>
</dbReference>
<comment type="caution">
    <text evidence="3">The sequence shown here is derived from an EMBL/GenBank/DDBJ whole genome shotgun (WGS) entry which is preliminary data.</text>
</comment>
<dbReference type="EMBL" id="NIBG01000002">
    <property type="protein sequence ID" value="PAB60711.1"/>
    <property type="molecule type" value="Genomic_DNA"/>
</dbReference>
<dbReference type="OrthoDB" id="9814553at2"/>
<dbReference type="PANTHER" id="PTHR46797">
    <property type="entry name" value="HTH-TYPE TRANSCRIPTIONAL REGULATOR"/>
    <property type="match status" value="1"/>
</dbReference>
<protein>
    <submittedName>
        <fullName evidence="3">DNA-binding protein</fullName>
    </submittedName>
</protein>
<dbReference type="GO" id="GO:0005829">
    <property type="term" value="C:cytosol"/>
    <property type="evidence" value="ECO:0007669"/>
    <property type="project" value="TreeGrafter"/>
</dbReference>
<evidence type="ECO:0000313" key="4">
    <source>
        <dbReference type="Proteomes" id="UP000216024"/>
    </source>
</evidence>
<dbReference type="GO" id="GO:0003700">
    <property type="term" value="F:DNA-binding transcription factor activity"/>
    <property type="evidence" value="ECO:0007669"/>
    <property type="project" value="TreeGrafter"/>
</dbReference>
<dbReference type="PROSITE" id="PS50943">
    <property type="entry name" value="HTH_CROC1"/>
    <property type="match status" value="1"/>
</dbReference>
<dbReference type="RefSeq" id="WP_095131205.1">
    <property type="nucleotide sequence ID" value="NZ_NIBG01000002.1"/>
</dbReference>
<gene>
    <name evidence="3" type="ORF">CCE28_04005</name>
</gene>
<dbReference type="CDD" id="cd00093">
    <property type="entry name" value="HTH_XRE"/>
    <property type="match status" value="1"/>
</dbReference>
<dbReference type="InterPro" id="IPR014710">
    <property type="entry name" value="RmlC-like_jellyroll"/>
</dbReference>
<dbReference type="GO" id="GO:0003677">
    <property type="term" value="F:DNA binding"/>
    <property type="evidence" value="ECO:0007669"/>
    <property type="project" value="UniProtKB-KW"/>
</dbReference>
<name>A0A267MM77_9FIRM</name>
<reference evidence="3 4" key="1">
    <citation type="submission" date="2017-06" db="EMBL/GenBank/DDBJ databases">
        <title>Draft genome sequence of anaerobic fermentative bacterium Anaeromicrobium sediminis DY2726D isolated from West Pacific Ocean sediments.</title>
        <authorList>
            <person name="Zeng X."/>
        </authorList>
    </citation>
    <scope>NUCLEOTIDE SEQUENCE [LARGE SCALE GENOMIC DNA]</scope>
    <source>
        <strain evidence="3 4">DY2726D</strain>
    </source>
</reference>
<dbReference type="Pfam" id="PF01381">
    <property type="entry name" value="HTH_3"/>
    <property type="match status" value="1"/>
</dbReference>
<dbReference type="Proteomes" id="UP000216024">
    <property type="component" value="Unassembled WGS sequence"/>
</dbReference>
<dbReference type="SUPFAM" id="SSF51182">
    <property type="entry name" value="RmlC-like cupins"/>
    <property type="match status" value="1"/>
</dbReference>
<evidence type="ECO:0000313" key="3">
    <source>
        <dbReference type="EMBL" id="PAB60711.1"/>
    </source>
</evidence>
<dbReference type="InterPro" id="IPR013096">
    <property type="entry name" value="Cupin_2"/>
</dbReference>
<proteinExistence type="predicted"/>
<dbReference type="InterPro" id="IPR011051">
    <property type="entry name" value="RmlC_Cupin_sf"/>
</dbReference>
<dbReference type="InterPro" id="IPR001387">
    <property type="entry name" value="Cro/C1-type_HTH"/>
</dbReference>
<dbReference type="Gene3D" id="2.60.120.10">
    <property type="entry name" value="Jelly Rolls"/>
    <property type="match status" value="1"/>
</dbReference>